<dbReference type="GO" id="GO:0005524">
    <property type="term" value="F:ATP binding"/>
    <property type="evidence" value="ECO:0007669"/>
    <property type="project" value="InterPro"/>
</dbReference>
<dbReference type="GO" id="GO:0140664">
    <property type="term" value="F:ATP-dependent DNA damage sensor activity"/>
    <property type="evidence" value="ECO:0007669"/>
    <property type="project" value="InterPro"/>
</dbReference>
<dbReference type="GO" id="GO:0000400">
    <property type="term" value="F:four-way junction DNA binding"/>
    <property type="evidence" value="ECO:0007669"/>
    <property type="project" value="TreeGrafter"/>
</dbReference>
<dbReference type="GO" id="GO:0000722">
    <property type="term" value="P:telomere maintenance via recombination"/>
    <property type="evidence" value="ECO:0007669"/>
    <property type="project" value="TreeGrafter"/>
</dbReference>
<evidence type="ECO:0000313" key="3">
    <source>
        <dbReference type="Proteomes" id="UP000596742"/>
    </source>
</evidence>
<gene>
    <name evidence="2" type="ORF">MGAL_10B045960</name>
</gene>
<dbReference type="EMBL" id="UYJE01003456">
    <property type="protein sequence ID" value="VDI19432.1"/>
    <property type="molecule type" value="Genomic_DNA"/>
</dbReference>
<name>A0A8B6DGV3_MYTGA</name>
<dbReference type="InterPro" id="IPR013632">
    <property type="entry name" value="Rad51_C"/>
</dbReference>
<dbReference type="SUPFAM" id="SSF52540">
    <property type="entry name" value="P-loop containing nucleoside triphosphate hydrolases"/>
    <property type="match status" value="1"/>
</dbReference>
<evidence type="ECO:0000259" key="1">
    <source>
        <dbReference type="PROSITE" id="PS50162"/>
    </source>
</evidence>
<dbReference type="GO" id="GO:0071140">
    <property type="term" value="P:resolution of mitotic recombination intermediates"/>
    <property type="evidence" value="ECO:0007669"/>
    <property type="project" value="TreeGrafter"/>
</dbReference>
<protein>
    <submittedName>
        <fullName evidence="2">DNA-repair protein XRCC3</fullName>
    </submittedName>
</protein>
<sequence>MGVLTVEYGDNLHALDIWEDKYPSQMTLKKLKTECKSIDEALRGGLLSHGITEISGESSAGKTQLCLHLCLNVQLPFTLGGLSVSVGNIKVAVIQSVVYI</sequence>
<dbReference type="PROSITE" id="PS50162">
    <property type="entry name" value="RECA_2"/>
    <property type="match status" value="1"/>
</dbReference>
<dbReference type="OrthoDB" id="1861185at2759"/>
<evidence type="ECO:0000313" key="2">
    <source>
        <dbReference type="EMBL" id="VDI19432.1"/>
    </source>
</evidence>
<dbReference type="InterPro" id="IPR027417">
    <property type="entry name" value="P-loop_NTPase"/>
</dbReference>
<dbReference type="InterPro" id="IPR020588">
    <property type="entry name" value="RecA_ATP-bd"/>
</dbReference>
<dbReference type="GO" id="GO:0033065">
    <property type="term" value="C:Rad51C-XRCC3 complex"/>
    <property type="evidence" value="ECO:0007669"/>
    <property type="project" value="TreeGrafter"/>
</dbReference>
<dbReference type="GO" id="GO:0090656">
    <property type="term" value="P:t-circle formation"/>
    <property type="evidence" value="ECO:0007669"/>
    <property type="project" value="TreeGrafter"/>
</dbReference>
<dbReference type="GO" id="GO:0005657">
    <property type="term" value="C:replication fork"/>
    <property type="evidence" value="ECO:0007669"/>
    <property type="project" value="TreeGrafter"/>
</dbReference>
<dbReference type="Proteomes" id="UP000596742">
    <property type="component" value="Unassembled WGS sequence"/>
</dbReference>
<dbReference type="PANTHER" id="PTHR46487:SF1">
    <property type="entry name" value="DNA REPAIR PROTEIN XRCC3"/>
    <property type="match status" value="1"/>
</dbReference>
<organism evidence="2 3">
    <name type="scientific">Mytilus galloprovincialis</name>
    <name type="common">Mediterranean mussel</name>
    <dbReference type="NCBI Taxonomy" id="29158"/>
    <lineage>
        <taxon>Eukaryota</taxon>
        <taxon>Metazoa</taxon>
        <taxon>Spiralia</taxon>
        <taxon>Lophotrochozoa</taxon>
        <taxon>Mollusca</taxon>
        <taxon>Bivalvia</taxon>
        <taxon>Autobranchia</taxon>
        <taxon>Pteriomorphia</taxon>
        <taxon>Mytilida</taxon>
        <taxon>Mytiloidea</taxon>
        <taxon>Mytilidae</taxon>
        <taxon>Mytilinae</taxon>
        <taxon>Mytilus</taxon>
    </lineage>
</organism>
<keyword evidence="3" id="KW-1185">Reference proteome</keyword>
<dbReference type="GO" id="GO:0045003">
    <property type="term" value="P:double-strand break repair via synthesis-dependent strand annealing"/>
    <property type="evidence" value="ECO:0007669"/>
    <property type="project" value="TreeGrafter"/>
</dbReference>
<dbReference type="Pfam" id="PF08423">
    <property type="entry name" value="Rad51"/>
    <property type="match status" value="1"/>
</dbReference>
<comment type="caution">
    <text evidence="2">The sequence shown here is derived from an EMBL/GenBank/DDBJ whole genome shotgun (WGS) entry which is preliminary data.</text>
</comment>
<feature type="domain" description="RecA family profile 1" evidence="1">
    <location>
        <begin position="27"/>
        <end position="100"/>
    </location>
</feature>
<reference evidence="2" key="1">
    <citation type="submission" date="2018-11" db="EMBL/GenBank/DDBJ databases">
        <authorList>
            <person name="Alioto T."/>
            <person name="Alioto T."/>
        </authorList>
    </citation>
    <scope>NUCLEOTIDE SEQUENCE</scope>
</reference>
<dbReference type="Gene3D" id="3.40.50.300">
    <property type="entry name" value="P-loop containing nucleotide triphosphate hydrolases"/>
    <property type="match status" value="1"/>
</dbReference>
<dbReference type="AlphaFoldDB" id="A0A8B6DGV3"/>
<accession>A0A8B6DGV3</accession>
<proteinExistence type="predicted"/>
<dbReference type="PANTHER" id="PTHR46487">
    <property type="entry name" value="DNA REPAIR PROTEIN XRCC3"/>
    <property type="match status" value="1"/>
</dbReference>